<dbReference type="PANTHER" id="PTHR10333">
    <property type="entry name" value="INHIBITOR OF GROWTH PROTEIN"/>
    <property type="match status" value="1"/>
</dbReference>
<feature type="site" description="Histone H3K4me3 binding" evidence="1">
    <location>
        <position position="284"/>
    </location>
</feature>
<dbReference type="InterPro" id="IPR003314">
    <property type="entry name" value="Mu-type_HTH"/>
</dbReference>
<evidence type="ECO:0000256" key="1">
    <source>
        <dbReference type="PIRSR" id="PIRSR628651-50"/>
    </source>
</evidence>
<evidence type="ECO:0000259" key="3">
    <source>
        <dbReference type="PROSITE" id="PS51702"/>
    </source>
</evidence>
<dbReference type="Pfam" id="PF12998">
    <property type="entry name" value="ING"/>
    <property type="match status" value="1"/>
</dbReference>
<dbReference type="PROSITE" id="PS51702">
    <property type="entry name" value="HTH_MU"/>
    <property type="match status" value="1"/>
</dbReference>
<feature type="compositionally biased region" description="Acidic residues" evidence="2">
    <location>
        <begin position="255"/>
        <end position="266"/>
    </location>
</feature>
<keyword evidence="5" id="KW-1185">Reference proteome</keyword>
<dbReference type="InterPro" id="IPR024610">
    <property type="entry name" value="ING_N_histone-binding"/>
</dbReference>
<evidence type="ECO:0000313" key="4">
    <source>
        <dbReference type="EMBL" id="GJJ07320.1"/>
    </source>
</evidence>
<feature type="compositionally biased region" description="Polar residues" evidence="2">
    <location>
        <begin position="217"/>
        <end position="231"/>
    </location>
</feature>
<accession>A0AAV4ZZG3</accession>
<dbReference type="InterPro" id="IPR028651">
    <property type="entry name" value="ING_fam"/>
</dbReference>
<dbReference type="EMBL" id="BPWL01000002">
    <property type="protein sequence ID" value="GJJ07320.1"/>
    <property type="molecule type" value="Genomic_DNA"/>
</dbReference>
<feature type="compositionally biased region" description="Low complexity" evidence="2">
    <location>
        <begin position="232"/>
        <end position="241"/>
    </location>
</feature>
<feature type="compositionally biased region" description="Low complexity" evidence="2">
    <location>
        <begin position="181"/>
        <end position="192"/>
    </location>
</feature>
<organism evidence="4 5">
    <name type="scientific">Clathrus columnatus</name>
    <dbReference type="NCBI Taxonomy" id="1419009"/>
    <lineage>
        <taxon>Eukaryota</taxon>
        <taxon>Fungi</taxon>
        <taxon>Dikarya</taxon>
        <taxon>Basidiomycota</taxon>
        <taxon>Agaricomycotina</taxon>
        <taxon>Agaricomycetes</taxon>
        <taxon>Phallomycetidae</taxon>
        <taxon>Phallales</taxon>
        <taxon>Clathraceae</taxon>
        <taxon>Clathrus</taxon>
    </lineage>
</organism>
<dbReference type="Gene3D" id="6.10.140.1740">
    <property type="match status" value="1"/>
</dbReference>
<dbReference type="SUPFAM" id="SSF57903">
    <property type="entry name" value="FYVE/PHD zinc finger"/>
    <property type="match status" value="1"/>
</dbReference>
<dbReference type="InterPro" id="IPR011011">
    <property type="entry name" value="Znf_FYVE_PHD"/>
</dbReference>
<dbReference type="SMART" id="SM01408">
    <property type="entry name" value="ING"/>
    <property type="match status" value="1"/>
</dbReference>
<dbReference type="Gene3D" id="3.30.40.10">
    <property type="entry name" value="Zinc/RING finger domain, C3HC4 (zinc finger)"/>
    <property type="match status" value="1"/>
</dbReference>
<name>A0AAV4ZZG3_9AGAM</name>
<comment type="caution">
    <text evidence="4">The sequence shown here is derived from an EMBL/GenBank/DDBJ whole genome shotgun (WGS) entry which is preliminary data.</text>
</comment>
<feature type="site" description="Histone H3K4me3 binding" evidence="1">
    <location>
        <position position="273"/>
    </location>
</feature>
<evidence type="ECO:0000256" key="2">
    <source>
        <dbReference type="SAM" id="MobiDB-lite"/>
    </source>
</evidence>
<dbReference type="AlphaFoldDB" id="A0AAV4ZZG3"/>
<feature type="site" description="Histone H3K4me3 binding" evidence="1">
    <location>
        <position position="296"/>
    </location>
</feature>
<dbReference type="CDD" id="cd16858">
    <property type="entry name" value="ING_ING3_Yng2p"/>
    <property type="match status" value="1"/>
</dbReference>
<reference evidence="4" key="1">
    <citation type="submission" date="2021-10" db="EMBL/GenBank/DDBJ databases">
        <title>De novo Genome Assembly of Clathrus columnatus (Basidiomycota, Fungi) Using Illumina and Nanopore Sequence Data.</title>
        <authorList>
            <person name="Ogiso-Tanaka E."/>
            <person name="Itagaki H."/>
            <person name="Hosoya T."/>
            <person name="Hosaka K."/>
        </authorList>
    </citation>
    <scope>NUCLEOTIDE SEQUENCE</scope>
    <source>
        <strain evidence="4">MO-923</strain>
    </source>
</reference>
<protein>
    <recommendedName>
        <fullName evidence="3">HTH Mu-type domain-containing protein</fullName>
    </recommendedName>
</protein>
<dbReference type="Proteomes" id="UP001050691">
    <property type="component" value="Unassembled WGS sequence"/>
</dbReference>
<gene>
    <name evidence="4" type="ORF">Clacol_001521</name>
</gene>
<dbReference type="InterPro" id="IPR013083">
    <property type="entry name" value="Znf_RING/FYVE/PHD"/>
</dbReference>
<feature type="domain" description="HTH Mu-type" evidence="3">
    <location>
        <begin position="1"/>
        <end position="34"/>
    </location>
</feature>
<dbReference type="GO" id="GO:0003677">
    <property type="term" value="F:DNA binding"/>
    <property type="evidence" value="ECO:0007669"/>
    <property type="project" value="InterPro"/>
</dbReference>
<dbReference type="GO" id="GO:0000785">
    <property type="term" value="C:chromatin"/>
    <property type="evidence" value="ECO:0007669"/>
    <property type="project" value="UniProtKB-ARBA"/>
</dbReference>
<proteinExistence type="predicted"/>
<feature type="site" description="Histone H3K4me3 binding" evidence="1">
    <location>
        <position position="288"/>
    </location>
</feature>
<sequence>MEEAQTIVTEYIQSLDNLPAEVQHYLAEIRDKENKISDIQLRLQARMSSYLRHASRPGVVLSPKDAVIPEQISLEHAKLMALAEEKVRCAEKVVKLVSRSLGRLDVDLARALDRNSDGIASGAVGNATTNSTPAGPGGVSNVMGWMSESITLGSTGGMGFGLGLGRAGAVTDALRSAIADGSSTTGTSSTSGAVTPVPKRRRMNSTAPSGSPAPGEINTSGSAASRSRLSQSHSRATPPAARSRRATSEMKDAEMDMDEGDDPSGDPEDKTLYCTCRSLSYGKMVGCDNDSCPYQWVVCSLTKVVSGI</sequence>
<evidence type="ECO:0000313" key="5">
    <source>
        <dbReference type="Proteomes" id="UP001050691"/>
    </source>
</evidence>
<feature type="region of interest" description="Disordered" evidence="2">
    <location>
        <begin position="179"/>
        <end position="269"/>
    </location>
</feature>